<dbReference type="PROSITE" id="PS00524">
    <property type="entry name" value="SMB_1"/>
    <property type="match status" value="2"/>
</dbReference>
<dbReference type="Gene3D" id="2.110.10.10">
    <property type="entry name" value="Hemopexin-like domain"/>
    <property type="match status" value="1"/>
</dbReference>
<gene>
    <name evidence="10" type="ORF">FQN60_016421</name>
</gene>
<dbReference type="Proteomes" id="UP000327493">
    <property type="component" value="Chromosome 12"/>
</dbReference>
<evidence type="ECO:0000256" key="6">
    <source>
        <dbReference type="PROSITE-ProRule" id="PRU01011"/>
    </source>
</evidence>
<keyword evidence="3 8" id="KW-0732">Signal</keyword>
<dbReference type="GO" id="GO:0006955">
    <property type="term" value="P:immune response"/>
    <property type="evidence" value="ECO:0007669"/>
    <property type="project" value="InterPro"/>
</dbReference>
<dbReference type="PRINTS" id="PR00022">
    <property type="entry name" value="SOMATOMEDINB"/>
</dbReference>
<evidence type="ECO:0000313" key="10">
    <source>
        <dbReference type="EMBL" id="KAA8587559.1"/>
    </source>
</evidence>
<feature type="chain" id="PRO_5023892835" description="SMB domain-containing protein" evidence="8">
    <location>
        <begin position="23"/>
        <end position="512"/>
    </location>
</feature>
<evidence type="ECO:0000313" key="11">
    <source>
        <dbReference type="Proteomes" id="UP000327493"/>
    </source>
</evidence>
<dbReference type="InterPro" id="IPR020436">
    <property type="entry name" value="SMB_chordata"/>
</dbReference>
<dbReference type="SUPFAM" id="SSF90188">
    <property type="entry name" value="Somatomedin B domain"/>
    <property type="match status" value="2"/>
</dbReference>
<dbReference type="PANTHER" id="PTHR22917:SF8">
    <property type="entry name" value="PROTEOGLYCAN 4 ISOFORM X1"/>
    <property type="match status" value="1"/>
</dbReference>
<comment type="subcellular location">
    <subcellularLocation>
        <location evidence="1">Secreted</location>
    </subcellularLocation>
</comment>
<dbReference type="SMART" id="SM00201">
    <property type="entry name" value="SO"/>
    <property type="match status" value="2"/>
</dbReference>
<dbReference type="Gene3D" id="4.10.410.20">
    <property type="match status" value="2"/>
</dbReference>
<keyword evidence="2" id="KW-0964">Secreted</keyword>
<dbReference type="PROSITE" id="PS50958">
    <property type="entry name" value="SMB_2"/>
    <property type="match status" value="2"/>
</dbReference>
<evidence type="ECO:0000256" key="2">
    <source>
        <dbReference type="ARBA" id="ARBA00022525"/>
    </source>
</evidence>
<feature type="domain" description="SMB" evidence="9">
    <location>
        <begin position="24"/>
        <end position="68"/>
    </location>
</feature>
<dbReference type="InterPro" id="IPR001212">
    <property type="entry name" value="Somatomedin_B_dom"/>
</dbReference>
<feature type="repeat" description="Hemopexin" evidence="6">
    <location>
        <begin position="421"/>
        <end position="477"/>
    </location>
</feature>
<evidence type="ECO:0000256" key="5">
    <source>
        <dbReference type="ARBA" id="ARBA00023157"/>
    </source>
</evidence>
<evidence type="ECO:0000256" key="8">
    <source>
        <dbReference type="SAM" id="SignalP"/>
    </source>
</evidence>
<evidence type="ECO:0000256" key="4">
    <source>
        <dbReference type="ARBA" id="ARBA00022737"/>
    </source>
</evidence>
<keyword evidence="4" id="KW-0677">Repeat</keyword>
<dbReference type="PROSITE" id="PS51642">
    <property type="entry name" value="HEMOPEXIN_2"/>
    <property type="match status" value="2"/>
</dbReference>
<feature type="region of interest" description="Disordered" evidence="7">
    <location>
        <begin position="115"/>
        <end position="134"/>
    </location>
</feature>
<dbReference type="Pfam" id="PF01033">
    <property type="entry name" value="Somatomedin_B"/>
    <property type="match status" value="2"/>
</dbReference>
<protein>
    <recommendedName>
        <fullName evidence="9">SMB domain-containing protein</fullName>
    </recommendedName>
</protein>
<dbReference type="AlphaFoldDB" id="A0A5J5D247"/>
<dbReference type="GO" id="GO:0005044">
    <property type="term" value="F:scavenger receptor activity"/>
    <property type="evidence" value="ECO:0007669"/>
    <property type="project" value="InterPro"/>
</dbReference>
<dbReference type="InterPro" id="IPR036024">
    <property type="entry name" value="Somatomedin_B-like_dom_sf"/>
</dbReference>
<feature type="compositionally biased region" description="Low complexity" evidence="7">
    <location>
        <begin position="212"/>
        <end position="221"/>
    </location>
</feature>
<dbReference type="InterPro" id="IPR018487">
    <property type="entry name" value="Hemopexin-like_repeat"/>
</dbReference>
<dbReference type="SMART" id="SM00120">
    <property type="entry name" value="HX"/>
    <property type="match status" value="2"/>
</dbReference>
<feature type="domain" description="SMB" evidence="9">
    <location>
        <begin position="69"/>
        <end position="107"/>
    </location>
</feature>
<reference evidence="10 11" key="1">
    <citation type="submission" date="2019-08" db="EMBL/GenBank/DDBJ databases">
        <title>A chromosome-level genome assembly, high-density linkage maps, and genome scans reveal the genomic architecture of hybrid incompatibilities underlying speciation via character displacement in darters (Percidae: Etheostominae).</title>
        <authorList>
            <person name="Moran R.L."/>
            <person name="Catchen J.M."/>
            <person name="Fuller R.C."/>
        </authorList>
    </citation>
    <scope>NUCLEOTIDE SEQUENCE [LARGE SCALE GENOMIC DNA]</scope>
    <source>
        <strain evidence="10">EspeVRDwgs_2016</strain>
        <tissue evidence="10">Muscle</tissue>
    </source>
</reference>
<dbReference type="GO" id="GO:0005615">
    <property type="term" value="C:extracellular space"/>
    <property type="evidence" value="ECO:0007669"/>
    <property type="project" value="TreeGrafter"/>
</dbReference>
<feature type="signal peptide" evidence="8">
    <location>
        <begin position="1"/>
        <end position="22"/>
    </location>
</feature>
<dbReference type="Pfam" id="PF00045">
    <property type="entry name" value="Hemopexin"/>
    <property type="match status" value="1"/>
</dbReference>
<dbReference type="InterPro" id="IPR036375">
    <property type="entry name" value="Hemopexin-like_dom_sf"/>
</dbReference>
<feature type="repeat" description="Hemopexin" evidence="6">
    <location>
        <begin position="303"/>
        <end position="351"/>
    </location>
</feature>
<dbReference type="EMBL" id="VOFY01000012">
    <property type="protein sequence ID" value="KAA8587559.1"/>
    <property type="molecule type" value="Genomic_DNA"/>
</dbReference>
<keyword evidence="5" id="KW-1015">Disulfide bond</keyword>
<dbReference type="InterPro" id="IPR051298">
    <property type="entry name" value="Heme_transport/Cell_adhesion"/>
</dbReference>
<proteinExistence type="predicted"/>
<evidence type="ECO:0000256" key="7">
    <source>
        <dbReference type="SAM" id="MobiDB-lite"/>
    </source>
</evidence>
<dbReference type="GO" id="GO:0030247">
    <property type="term" value="F:polysaccharide binding"/>
    <property type="evidence" value="ECO:0007669"/>
    <property type="project" value="InterPro"/>
</dbReference>
<evidence type="ECO:0000259" key="9">
    <source>
        <dbReference type="PROSITE" id="PS50958"/>
    </source>
</evidence>
<dbReference type="PANTHER" id="PTHR22917">
    <property type="entry name" value="HEMOPEXIN DOMAIN-CONTAINING PROTEIN"/>
    <property type="match status" value="1"/>
</dbReference>
<sequence>MVMMKISPWLLLLGLAVTYTAAAGPGSCVGRCGEVFTRGQQCTCDFSCLQHNECCPDFQAVCITAQSCQGRCGETFRRGRTCECDPRCIQYNTCCQDYQLHCDARVSVSHIQPVRAASSGKQKSERRWTSNSESEEWYTGVSDVSVGLLPVSIPSSHSGVPDWPAGHSLPSYSAPSLGSGAPVGPSGPGAVDGKVNVHLVLSPGGGTPSGPSPDLSGPAGSRPSTLQDVAQALGLSVVEGGAEGLGTGVLADVDLCSDSPINGLTALSNGTILIFKGELLWSVDPVSRLVGPPQSITDTLGVSSPIDTVFTRCNCHRNTYIIKGDQYWRLDSNMVMEPGYPKPLASEFPGLTGSISAALAVPATRSSPETVYFFKNGGIMQRYTFPPGSTPSCSKTPRRFARQAVRLSGEINIKVSLKGFPSPVTAALSMPSPQGNYPYEHYVFSGPLFFRVQISRDLPVLVKPDPSAALAALAPLLIFSPAAVATNSANMAAQNANPPLPANSIRVWLRCP</sequence>
<name>A0A5J5D247_9PERO</name>
<dbReference type="SUPFAM" id="SSF50923">
    <property type="entry name" value="Hemopexin-like domain"/>
    <property type="match status" value="1"/>
</dbReference>
<evidence type="ECO:0000256" key="1">
    <source>
        <dbReference type="ARBA" id="ARBA00004613"/>
    </source>
</evidence>
<keyword evidence="11" id="KW-1185">Reference proteome</keyword>
<evidence type="ECO:0000256" key="3">
    <source>
        <dbReference type="ARBA" id="ARBA00022729"/>
    </source>
</evidence>
<accession>A0A5J5D247</accession>
<organism evidence="10 11">
    <name type="scientific">Etheostoma spectabile</name>
    <name type="common">orangethroat darter</name>
    <dbReference type="NCBI Taxonomy" id="54343"/>
    <lineage>
        <taxon>Eukaryota</taxon>
        <taxon>Metazoa</taxon>
        <taxon>Chordata</taxon>
        <taxon>Craniata</taxon>
        <taxon>Vertebrata</taxon>
        <taxon>Euteleostomi</taxon>
        <taxon>Actinopterygii</taxon>
        <taxon>Neopterygii</taxon>
        <taxon>Teleostei</taxon>
        <taxon>Neoteleostei</taxon>
        <taxon>Acanthomorphata</taxon>
        <taxon>Eupercaria</taxon>
        <taxon>Perciformes</taxon>
        <taxon>Percoidei</taxon>
        <taxon>Percidae</taxon>
        <taxon>Etheostomatinae</taxon>
        <taxon>Etheostoma</taxon>
    </lineage>
</organism>
<feature type="region of interest" description="Disordered" evidence="7">
    <location>
        <begin position="201"/>
        <end position="224"/>
    </location>
</feature>
<comment type="caution">
    <text evidence="10">The sequence shown here is derived from an EMBL/GenBank/DDBJ whole genome shotgun (WGS) entry which is preliminary data.</text>
</comment>